<evidence type="ECO:0000313" key="1">
    <source>
        <dbReference type="EMBL" id="STD07448.1"/>
    </source>
</evidence>
<dbReference type="Proteomes" id="UP000254118">
    <property type="component" value="Unassembled WGS sequence"/>
</dbReference>
<sequence length="71" mass="7971">MGIVDRAWSAHPRSVPCGGAGVAVLYVRCHQEGDQVKVPDETLLWKEKIQKVELLVDFNLQDLRGLVLILF</sequence>
<dbReference type="AlphaFoldDB" id="A0AA46BMM4"/>
<evidence type="ECO:0000313" key="2">
    <source>
        <dbReference type="Proteomes" id="UP000254118"/>
    </source>
</evidence>
<gene>
    <name evidence="1" type="ORF">NCTC7915_00818</name>
</gene>
<comment type="caution">
    <text evidence="1">The sequence shown here is derived from an EMBL/GenBank/DDBJ whole genome shotgun (WGS) entry which is preliminary data.</text>
</comment>
<reference evidence="1 2" key="1">
    <citation type="submission" date="2018-06" db="EMBL/GenBank/DDBJ databases">
        <authorList>
            <consortium name="Pathogen Informatics"/>
            <person name="Doyle S."/>
        </authorList>
    </citation>
    <scope>NUCLEOTIDE SEQUENCE [LARGE SCALE GENOMIC DNA]</scope>
    <source>
        <strain evidence="1 2">NCTC7915</strain>
    </source>
</reference>
<dbReference type="EMBL" id="UFYA01000001">
    <property type="protein sequence ID" value="STD07448.1"/>
    <property type="molecule type" value="Genomic_DNA"/>
</dbReference>
<protein>
    <submittedName>
        <fullName evidence="1">Uncharacterized protein</fullName>
    </submittedName>
</protein>
<name>A0AA46BMM4_9MICO</name>
<accession>A0AA46BMM4</accession>
<proteinExistence type="predicted"/>
<organism evidence="1 2">
    <name type="scientific">Dermatophilus congolensis</name>
    <dbReference type="NCBI Taxonomy" id="1863"/>
    <lineage>
        <taxon>Bacteria</taxon>
        <taxon>Bacillati</taxon>
        <taxon>Actinomycetota</taxon>
        <taxon>Actinomycetes</taxon>
        <taxon>Micrococcales</taxon>
        <taxon>Dermatophilaceae</taxon>
        <taxon>Dermatophilus</taxon>
    </lineage>
</organism>